<evidence type="ECO:0000313" key="1">
    <source>
        <dbReference type="EMBL" id="NYE46458.1"/>
    </source>
</evidence>
<gene>
    <name evidence="1" type="ORF">HDA32_001578</name>
</gene>
<accession>A0A852TR69</accession>
<organism evidence="1 2">
    <name type="scientific">Spinactinospora alkalitolerans</name>
    <dbReference type="NCBI Taxonomy" id="687207"/>
    <lineage>
        <taxon>Bacteria</taxon>
        <taxon>Bacillati</taxon>
        <taxon>Actinomycetota</taxon>
        <taxon>Actinomycetes</taxon>
        <taxon>Streptosporangiales</taxon>
        <taxon>Nocardiopsidaceae</taxon>
        <taxon>Spinactinospora</taxon>
    </lineage>
</organism>
<evidence type="ECO:0000313" key="2">
    <source>
        <dbReference type="Proteomes" id="UP000589036"/>
    </source>
</evidence>
<name>A0A852TR69_9ACTN</name>
<protein>
    <recommendedName>
        <fullName evidence="3">DUF2203 family protein</fullName>
    </recommendedName>
</protein>
<dbReference type="PIRSF" id="PIRSF016498">
    <property type="entry name" value="UCP016498"/>
    <property type="match status" value="1"/>
</dbReference>
<sequence length="145" mass="15666">MGDTDDVVPGPQPWGAGGGEPRVFSVAEAHALLPQVRKRVDELVTVRADLAELAADLRAVGESALGGMAELKAKEARLSEIRAWFGENGIEVKNLAPVLIDFPAVLSGVSVRLCWLEGESGLGWYHRSDLGFIGRRPLPPTERER</sequence>
<proteinExistence type="predicted"/>
<reference evidence="1 2" key="1">
    <citation type="submission" date="2020-07" db="EMBL/GenBank/DDBJ databases">
        <title>Sequencing the genomes of 1000 actinobacteria strains.</title>
        <authorList>
            <person name="Klenk H.-P."/>
        </authorList>
    </citation>
    <scope>NUCLEOTIDE SEQUENCE [LARGE SCALE GENOMIC DNA]</scope>
    <source>
        <strain evidence="1 2">CXB654</strain>
    </source>
</reference>
<dbReference type="RefSeq" id="WP_179642559.1">
    <property type="nucleotide sequence ID" value="NZ_BAAAYY010000022.1"/>
</dbReference>
<dbReference type="Proteomes" id="UP000589036">
    <property type="component" value="Unassembled WGS sequence"/>
</dbReference>
<comment type="caution">
    <text evidence="1">The sequence shown here is derived from an EMBL/GenBank/DDBJ whole genome shotgun (WGS) entry which is preliminary data.</text>
</comment>
<dbReference type="Pfam" id="PF09969">
    <property type="entry name" value="DUF2203"/>
    <property type="match status" value="1"/>
</dbReference>
<dbReference type="AlphaFoldDB" id="A0A852TR69"/>
<keyword evidence="2" id="KW-1185">Reference proteome</keyword>
<evidence type="ECO:0008006" key="3">
    <source>
        <dbReference type="Google" id="ProtNLM"/>
    </source>
</evidence>
<dbReference type="EMBL" id="JACCCC010000001">
    <property type="protein sequence ID" value="NYE46458.1"/>
    <property type="molecule type" value="Genomic_DNA"/>
</dbReference>
<dbReference type="InterPro" id="IPR018699">
    <property type="entry name" value="DUF2203"/>
</dbReference>